<sequence>MDLESSGVAEPDSPQRATRLHRVLRRVLLGAKVFKLGGAHDSVWHDLKLAQEGLPRGRPVLADTAAQMQSTSTLRQPGPCGTPLQAVDPAGVLVCGQSADGEDLIYDQLLDALHRARPDEVQRLVALDMWPFDRVSGLREWGDDSGLPTPAPGFIQKTGNCTATADYTSPQPGFAALANLVRFCFLDFSDVLILVWYAALRKLLRRFVDQLGFGDRVTVQTHRVVAGQGQACDRPDQSKQGRAVWAGDGRCRLLGRFAQAAAHGTTKCPPPVLQMSDSVQTALRSTVSSALDIDEEEEQGELESQNGADTRDALAASLDDLAQGKEHLEQRPEARSNAVDSDAVTLSAKSLDRAISACNDGKQGLKAVKLLEDLRCEGLQPTVVTYGTLVPCVREWLWALRLLKDAGQRSVRLSSPFRNSLLHAMSQAAQWREAAAMLSLKESSWPNTISFNTLMTGTRWAKAQQLLRTMRSWRLDRSVSSFGAALSEEGWQSSLHLTEEMRQEGFSLNLMIFSSLVDVLDPWDQALSLLGAAQEHQLEPNMLTLGAGLKSLADWEKSQDLLQRGRGWSFEPDYVCWEAVMLAQGRNRRWERAIGSPVSSQKGSRQARAANAMSAVYQWGEKWELALGALWRSADAVGYNTALAACRKDDGWPASALLLEMMRDLRLKLDGVGSNAACSSLSVGGCWEQCIDLVVRMRRRAASTWNRPPAVQPPDPASKQASGRRPCASSAGWSLQAPRFSTPRCGR</sequence>
<organism evidence="3 4">
    <name type="scientific">Effrenium voratum</name>
    <dbReference type="NCBI Taxonomy" id="2562239"/>
    <lineage>
        <taxon>Eukaryota</taxon>
        <taxon>Sar</taxon>
        <taxon>Alveolata</taxon>
        <taxon>Dinophyceae</taxon>
        <taxon>Suessiales</taxon>
        <taxon>Symbiodiniaceae</taxon>
        <taxon>Effrenium</taxon>
    </lineage>
</organism>
<dbReference type="Gene3D" id="1.25.40.10">
    <property type="entry name" value="Tetratricopeptide repeat domain"/>
    <property type="match status" value="1"/>
</dbReference>
<evidence type="ECO:0008006" key="5">
    <source>
        <dbReference type="Google" id="ProtNLM"/>
    </source>
</evidence>
<accession>A0AA36HWS5</accession>
<dbReference type="PANTHER" id="PTHR47447:SF17">
    <property type="entry name" value="OS12G0638900 PROTEIN"/>
    <property type="match status" value="1"/>
</dbReference>
<reference evidence="3" key="1">
    <citation type="submission" date="2023-08" db="EMBL/GenBank/DDBJ databases">
        <authorList>
            <person name="Chen Y."/>
            <person name="Shah S."/>
            <person name="Dougan E. K."/>
            <person name="Thang M."/>
            <person name="Chan C."/>
        </authorList>
    </citation>
    <scope>NUCLEOTIDE SEQUENCE</scope>
</reference>
<dbReference type="PANTHER" id="PTHR47447">
    <property type="entry name" value="OS03G0856100 PROTEIN"/>
    <property type="match status" value="1"/>
</dbReference>
<evidence type="ECO:0000256" key="2">
    <source>
        <dbReference type="SAM" id="MobiDB-lite"/>
    </source>
</evidence>
<dbReference type="AlphaFoldDB" id="A0AA36HWS5"/>
<evidence type="ECO:0000313" key="3">
    <source>
        <dbReference type="EMBL" id="CAJ1376752.1"/>
    </source>
</evidence>
<proteinExistence type="predicted"/>
<dbReference type="Proteomes" id="UP001178507">
    <property type="component" value="Unassembled WGS sequence"/>
</dbReference>
<comment type="caution">
    <text evidence="3">The sequence shown here is derived from an EMBL/GenBank/DDBJ whole genome shotgun (WGS) entry which is preliminary data.</text>
</comment>
<protein>
    <recommendedName>
        <fullName evidence="5">Pentatricopeptide repeat-containing protein, chloroplastic</fullName>
    </recommendedName>
</protein>
<keyword evidence="4" id="KW-1185">Reference proteome</keyword>
<feature type="region of interest" description="Disordered" evidence="2">
    <location>
        <begin position="704"/>
        <end position="747"/>
    </location>
</feature>
<evidence type="ECO:0000256" key="1">
    <source>
        <dbReference type="ARBA" id="ARBA00022737"/>
    </source>
</evidence>
<evidence type="ECO:0000313" key="4">
    <source>
        <dbReference type="Proteomes" id="UP001178507"/>
    </source>
</evidence>
<dbReference type="InterPro" id="IPR011990">
    <property type="entry name" value="TPR-like_helical_dom_sf"/>
</dbReference>
<name>A0AA36HWS5_9DINO</name>
<gene>
    <name evidence="3" type="ORF">EVOR1521_LOCUS5732</name>
</gene>
<keyword evidence="1" id="KW-0677">Repeat</keyword>
<dbReference type="EMBL" id="CAUJNA010000416">
    <property type="protein sequence ID" value="CAJ1376752.1"/>
    <property type="molecule type" value="Genomic_DNA"/>
</dbReference>